<dbReference type="SUPFAM" id="SSF51735">
    <property type="entry name" value="NAD(P)-binding Rossmann-fold domains"/>
    <property type="match status" value="1"/>
</dbReference>
<dbReference type="InterPro" id="IPR008927">
    <property type="entry name" value="6-PGluconate_DH-like_C_sf"/>
</dbReference>
<dbReference type="PANTHER" id="PTHR40459">
    <property type="entry name" value="CONSERVED HYPOTHETICAL ALANINE AND LEUCINE RICH PROTEIN"/>
    <property type="match status" value="1"/>
</dbReference>
<dbReference type="InterPro" id="IPR018931">
    <property type="entry name" value="DUF2520"/>
</dbReference>
<dbReference type="RefSeq" id="WP_265423986.1">
    <property type="nucleotide sequence ID" value="NZ_JAPFPW010000003.1"/>
</dbReference>
<dbReference type="Gene3D" id="1.10.1040.20">
    <property type="entry name" value="ProC-like, C-terminal domain"/>
    <property type="match status" value="1"/>
</dbReference>
<dbReference type="InterPro" id="IPR019665">
    <property type="entry name" value="OxRdtase/DH_put_Rossmann_dom"/>
</dbReference>
<dbReference type="PANTHER" id="PTHR40459:SF1">
    <property type="entry name" value="CONSERVED HYPOTHETICAL ALANINE AND LEUCINE RICH PROTEIN"/>
    <property type="match status" value="1"/>
</dbReference>
<sequence length="292" mass="31389">MKQSAGIIGCGRAGHHLAFQLQNNGWPVCGLWDLREETAREACDTMGIPMLSPETMADKADILFLALPDDSIAHACSELACKGVFRPGQIIFHLSGSQSSDLLTPAAKQGAFIGSFHPLQSFAKTLNQTDNPFQSILITVEGMPEAVATGLTMAERLGARGITIAAETKVLYHAAAVVASNYLVTLMDTAFELLDASGIDSSRAMSFLSPLVNGTLSNLHRMSPAAALTGPLVRGDTETLTRHLKAMKEKCPEHCRLYRELGHATLHIAEKGSHLSQERADAIRMVLAKRDA</sequence>
<feature type="domain" description="Putative oxidoreductase/dehydrogenase Rossmann-like" evidence="1">
    <location>
        <begin position="4"/>
        <end position="118"/>
    </location>
</feature>
<evidence type="ECO:0000259" key="1">
    <source>
        <dbReference type="Pfam" id="PF10727"/>
    </source>
</evidence>
<dbReference type="InterPro" id="IPR036291">
    <property type="entry name" value="NAD(P)-bd_dom_sf"/>
</dbReference>
<dbReference type="Pfam" id="PF10728">
    <property type="entry name" value="DUF2520"/>
    <property type="match status" value="1"/>
</dbReference>
<feature type="domain" description="DUF2520" evidence="2">
    <location>
        <begin position="137"/>
        <end position="264"/>
    </location>
</feature>
<evidence type="ECO:0000313" key="4">
    <source>
        <dbReference type="Proteomes" id="UP001209681"/>
    </source>
</evidence>
<name>A0ABT3N6N7_9BACT</name>
<dbReference type="Proteomes" id="UP001209681">
    <property type="component" value="Unassembled WGS sequence"/>
</dbReference>
<organism evidence="3 4">
    <name type="scientific">Desulfobotulus pelophilus</name>
    <dbReference type="NCBI Taxonomy" id="2823377"/>
    <lineage>
        <taxon>Bacteria</taxon>
        <taxon>Pseudomonadati</taxon>
        <taxon>Thermodesulfobacteriota</taxon>
        <taxon>Desulfobacteria</taxon>
        <taxon>Desulfobacterales</taxon>
        <taxon>Desulfobacteraceae</taxon>
        <taxon>Desulfobotulus</taxon>
    </lineage>
</organism>
<dbReference type="Pfam" id="PF10727">
    <property type="entry name" value="Rossmann-like"/>
    <property type="match status" value="1"/>
</dbReference>
<reference evidence="3 4" key="1">
    <citation type="submission" date="2022-11" db="EMBL/GenBank/DDBJ databases">
        <title>Desulfobotulus tamanensis H1 sp. nov. - anaerobic, alkaliphilic, sulphate reducing bacterium isolated from terrestrial mud volcano.</title>
        <authorList>
            <person name="Frolova A."/>
            <person name="Merkel A.Y."/>
            <person name="Slobodkin A.I."/>
        </authorList>
    </citation>
    <scope>NUCLEOTIDE SEQUENCE [LARGE SCALE GENOMIC DNA]</scope>
    <source>
        <strain evidence="3 4">H1</strain>
    </source>
</reference>
<comment type="caution">
    <text evidence="3">The sequence shown here is derived from an EMBL/GenBank/DDBJ whole genome shotgun (WGS) entry which is preliminary data.</text>
</comment>
<dbReference type="EMBL" id="JAPFPW010000003">
    <property type="protein sequence ID" value="MCW7753129.1"/>
    <property type="molecule type" value="Genomic_DNA"/>
</dbReference>
<protein>
    <submittedName>
        <fullName evidence="3">DUF2520 domain-containing protein</fullName>
    </submittedName>
</protein>
<keyword evidence="4" id="KW-1185">Reference proteome</keyword>
<evidence type="ECO:0000313" key="3">
    <source>
        <dbReference type="EMBL" id="MCW7753129.1"/>
    </source>
</evidence>
<dbReference type="InterPro" id="IPR037108">
    <property type="entry name" value="TM1727-like_C_sf"/>
</dbReference>
<accession>A0ABT3N6N7</accession>
<evidence type="ECO:0000259" key="2">
    <source>
        <dbReference type="Pfam" id="PF10728"/>
    </source>
</evidence>
<proteinExistence type="predicted"/>
<gene>
    <name evidence="3" type="ORF">OOT00_03915</name>
</gene>
<dbReference type="Gene3D" id="3.40.50.720">
    <property type="entry name" value="NAD(P)-binding Rossmann-like Domain"/>
    <property type="match status" value="1"/>
</dbReference>
<dbReference type="SUPFAM" id="SSF48179">
    <property type="entry name" value="6-phosphogluconate dehydrogenase C-terminal domain-like"/>
    <property type="match status" value="1"/>
</dbReference>